<evidence type="ECO:0000313" key="1">
    <source>
        <dbReference type="EMBL" id="GBN88772.1"/>
    </source>
</evidence>
<dbReference type="Proteomes" id="UP000499080">
    <property type="component" value="Unassembled WGS sequence"/>
</dbReference>
<reference evidence="3 5" key="1">
    <citation type="journal article" date="2019" name="Sci. Rep.">
        <title>Orb-weaving spider Araneus ventricosus genome elucidates the spidroin gene catalogue.</title>
        <authorList>
            <person name="Kono N."/>
            <person name="Nakamura H."/>
            <person name="Ohtoshi R."/>
            <person name="Moran D.A.P."/>
            <person name="Shinohara A."/>
            <person name="Yoshida Y."/>
            <person name="Fujiwara M."/>
            <person name="Mori M."/>
            <person name="Tomita M."/>
            <person name="Arakawa K."/>
        </authorList>
    </citation>
    <scope>NUCLEOTIDE SEQUENCE [LARGE SCALE GENOMIC DNA]</scope>
</reference>
<evidence type="ECO:0000313" key="5">
    <source>
        <dbReference type="Proteomes" id="UP000499080"/>
    </source>
</evidence>
<proteinExistence type="predicted"/>
<keyword evidence="5" id="KW-1185">Reference proteome</keyword>
<evidence type="ECO:0000313" key="2">
    <source>
        <dbReference type="EMBL" id="GBN88815.1"/>
    </source>
</evidence>
<dbReference type="AlphaFoldDB" id="A0A4Y2SLB0"/>
<dbReference type="EMBL" id="BGPR01022454">
    <property type="protein sequence ID" value="GBN88772.1"/>
    <property type="molecule type" value="Genomic_DNA"/>
</dbReference>
<name>A0A4Y2SLB0_ARAVE</name>
<evidence type="ECO:0000313" key="4">
    <source>
        <dbReference type="EMBL" id="GBN88881.1"/>
    </source>
</evidence>
<dbReference type="EMBL" id="BGPR01022508">
    <property type="protein sequence ID" value="GBN88877.1"/>
    <property type="molecule type" value="Genomic_DNA"/>
</dbReference>
<dbReference type="EMBL" id="BGPR01022478">
    <property type="protein sequence ID" value="GBN88815.1"/>
    <property type="molecule type" value="Genomic_DNA"/>
</dbReference>
<accession>A0A4Y2SLB0</accession>
<dbReference type="EMBL" id="BGPR01022510">
    <property type="protein sequence ID" value="GBN88881.1"/>
    <property type="molecule type" value="Genomic_DNA"/>
</dbReference>
<sequence length="102" mass="11328">MCKAGNSSVLHSIPFHPRLVFPHPFKSKVRHVIHLRLQRALARAAVGSTRQISDFLALSRSLNRGRFFEVPPTLASGSQIGIGARSVGFRVRWNSIGSNHLF</sequence>
<protein>
    <submittedName>
        <fullName evidence="3">Uncharacterized protein</fullName>
    </submittedName>
</protein>
<comment type="caution">
    <text evidence="3">The sequence shown here is derived from an EMBL/GenBank/DDBJ whole genome shotgun (WGS) entry which is preliminary data.</text>
</comment>
<organism evidence="3 5">
    <name type="scientific">Araneus ventricosus</name>
    <name type="common">Orbweaver spider</name>
    <name type="synonym">Epeira ventricosa</name>
    <dbReference type="NCBI Taxonomy" id="182803"/>
    <lineage>
        <taxon>Eukaryota</taxon>
        <taxon>Metazoa</taxon>
        <taxon>Ecdysozoa</taxon>
        <taxon>Arthropoda</taxon>
        <taxon>Chelicerata</taxon>
        <taxon>Arachnida</taxon>
        <taxon>Araneae</taxon>
        <taxon>Araneomorphae</taxon>
        <taxon>Entelegynae</taxon>
        <taxon>Araneoidea</taxon>
        <taxon>Araneidae</taxon>
        <taxon>Araneus</taxon>
    </lineage>
</organism>
<evidence type="ECO:0000313" key="3">
    <source>
        <dbReference type="EMBL" id="GBN88877.1"/>
    </source>
</evidence>
<gene>
    <name evidence="1" type="ORF">AVEN_148570_1</name>
    <name evidence="2" type="ORF">AVEN_271003_1</name>
    <name evidence="4" type="ORF">AVEN_33638_1</name>
    <name evidence="3" type="ORF">AVEN_94551_1</name>
</gene>